<keyword evidence="5" id="KW-1185">Reference proteome</keyword>
<evidence type="ECO:0008006" key="6">
    <source>
        <dbReference type="Google" id="ProtNLM"/>
    </source>
</evidence>
<sequence>MSELLDKDALRFTEYAAELMVYFERHKLIEISKKILVEIALERPELVQEWIGANIKRIASEIYRDCLLGGKDGVVSLLNLSAGYLYRVVIFGRKGSGRKTQAINLAKRFNLVYIDAENLIHKCLRGDDQNPNDPLARELQRSFYYNNCEAKGKALADIISRRVIHQDALRRGWVLVNFPNTAKDFKEIMEHWKVPSNKLVYMKCSEKICLKRLLNSPNSGAPYHTCSYYTHEMSFYNAHEKKIENYLRRRHETIYINSEGCSDEVKLSLLSLIAKTPYLLGERKDVV</sequence>
<proteinExistence type="predicted"/>
<dbReference type="SUPFAM" id="SSF52540">
    <property type="entry name" value="P-loop containing nucleoside triphosphate hydrolases"/>
    <property type="match status" value="1"/>
</dbReference>
<dbReference type="EnsemblMetazoa" id="GAUT011992-RA">
    <property type="protein sequence ID" value="GAUT011992-PA"/>
    <property type="gene ID" value="GAUT011992"/>
</dbReference>
<evidence type="ECO:0000256" key="2">
    <source>
        <dbReference type="ARBA" id="ARBA00022741"/>
    </source>
</evidence>
<protein>
    <recommendedName>
        <fullName evidence="6">Adenylate kinase</fullName>
    </recommendedName>
</protein>
<dbReference type="VEuPathDB" id="VectorBase:GAUT011992"/>
<keyword evidence="3" id="KW-0418">Kinase</keyword>
<evidence type="ECO:0000313" key="4">
    <source>
        <dbReference type="EnsemblMetazoa" id="GAUT011992-PA"/>
    </source>
</evidence>
<dbReference type="PANTHER" id="PTHR23359">
    <property type="entry name" value="NUCLEOTIDE KINASE"/>
    <property type="match status" value="1"/>
</dbReference>
<dbReference type="GO" id="GO:0005524">
    <property type="term" value="F:ATP binding"/>
    <property type="evidence" value="ECO:0007669"/>
    <property type="project" value="InterPro"/>
</dbReference>
<dbReference type="GO" id="GO:0019205">
    <property type="term" value="F:nucleobase-containing compound kinase activity"/>
    <property type="evidence" value="ECO:0007669"/>
    <property type="project" value="InterPro"/>
</dbReference>
<dbReference type="STRING" id="7395.A0A1A9UQB9"/>
<reference evidence="4" key="1">
    <citation type="submission" date="2020-05" db="UniProtKB">
        <authorList>
            <consortium name="EnsemblMetazoa"/>
        </authorList>
    </citation>
    <scope>IDENTIFICATION</scope>
    <source>
        <strain evidence="4">TTRI</strain>
    </source>
</reference>
<keyword evidence="2" id="KW-0547">Nucleotide-binding</keyword>
<dbReference type="GO" id="GO:0006139">
    <property type="term" value="P:nucleobase-containing compound metabolic process"/>
    <property type="evidence" value="ECO:0007669"/>
    <property type="project" value="InterPro"/>
</dbReference>
<accession>A0A1A9UQB9</accession>
<dbReference type="Proteomes" id="UP000078200">
    <property type="component" value="Unassembled WGS sequence"/>
</dbReference>
<keyword evidence="1" id="KW-0808">Transferase</keyword>
<dbReference type="Gene3D" id="3.40.50.300">
    <property type="entry name" value="P-loop containing nucleotide triphosphate hydrolases"/>
    <property type="match status" value="1"/>
</dbReference>
<name>A0A1A9UQB9_GLOAU</name>
<dbReference type="AlphaFoldDB" id="A0A1A9UQB9"/>
<evidence type="ECO:0000313" key="5">
    <source>
        <dbReference type="Proteomes" id="UP000078200"/>
    </source>
</evidence>
<evidence type="ECO:0000256" key="3">
    <source>
        <dbReference type="ARBA" id="ARBA00022777"/>
    </source>
</evidence>
<dbReference type="InterPro" id="IPR000850">
    <property type="entry name" value="Adenylat/UMP-CMP_kin"/>
</dbReference>
<organism evidence="4 5">
    <name type="scientific">Glossina austeni</name>
    <name type="common">Savannah tsetse fly</name>
    <dbReference type="NCBI Taxonomy" id="7395"/>
    <lineage>
        <taxon>Eukaryota</taxon>
        <taxon>Metazoa</taxon>
        <taxon>Ecdysozoa</taxon>
        <taxon>Arthropoda</taxon>
        <taxon>Hexapoda</taxon>
        <taxon>Insecta</taxon>
        <taxon>Pterygota</taxon>
        <taxon>Neoptera</taxon>
        <taxon>Endopterygota</taxon>
        <taxon>Diptera</taxon>
        <taxon>Brachycera</taxon>
        <taxon>Muscomorpha</taxon>
        <taxon>Hippoboscoidea</taxon>
        <taxon>Glossinidae</taxon>
        <taxon>Glossina</taxon>
    </lineage>
</organism>
<dbReference type="InterPro" id="IPR027417">
    <property type="entry name" value="P-loop_NTPase"/>
</dbReference>
<evidence type="ECO:0000256" key="1">
    <source>
        <dbReference type="ARBA" id="ARBA00022679"/>
    </source>
</evidence>